<dbReference type="AlphaFoldDB" id="A0A4R4T772"/>
<keyword evidence="2" id="KW-0808">Transferase</keyword>
<keyword evidence="2" id="KW-0489">Methyltransferase</keyword>
<dbReference type="GO" id="GO:0008757">
    <property type="term" value="F:S-adenosylmethionine-dependent methyltransferase activity"/>
    <property type="evidence" value="ECO:0007669"/>
    <property type="project" value="InterPro"/>
</dbReference>
<evidence type="ECO:0000313" key="3">
    <source>
        <dbReference type="Proteomes" id="UP000295345"/>
    </source>
</evidence>
<proteinExistence type="predicted"/>
<evidence type="ECO:0000259" key="1">
    <source>
        <dbReference type="Pfam" id="PF08241"/>
    </source>
</evidence>
<comment type="caution">
    <text evidence="2">The sequence shown here is derived from an EMBL/GenBank/DDBJ whole genome shotgun (WGS) entry which is preliminary data.</text>
</comment>
<dbReference type="CDD" id="cd02440">
    <property type="entry name" value="AdoMet_MTases"/>
    <property type="match status" value="1"/>
</dbReference>
<keyword evidence="3" id="KW-1185">Reference proteome</keyword>
<accession>A0A4R4T772</accession>
<dbReference type="OrthoDB" id="5566900at2"/>
<dbReference type="EMBL" id="SMKI01000220">
    <property type="protein sequence ID" value="TDC72981.1"/>
    <property type="molecule type" value="Genomic_DNA"/>
</dbReference>
<dbReference type="Pfam" id="PF08241">
    <property type="entry name" value="Methyltransf_11"/>
    <property type="match status" value="1"/>
</dbReference>
<gene>
    <name evidence="2" type="ORF">E1283_20280</name>
</gene>
<protein>
    <submittedName>
        <fullName evidence="2">Class I SAM-dependent methyltransferase</fullName>
    </submittedName>
</protein>
<dbReference type="SUPFAM" id="SSF53335">
    <property type="entry name" value="S-adenosyl-L-methionine-dependent methyltransferases"/>
    <property type="match status" value="1"/>
</dbReference>
<dbReference type="InterPro" id="IPR013216">
    <property type="entry name" value="Methyltransf_11"/>
</dbReference>
<dbReference type="PANTHER" id="PTHR43591:SF24">
    <property type="entry name" value="2-METHOXY-6-POLYPRENYL-1,4-BENZOQUINOL METHYLASE, MITOCHONDRIAL"/>
    <property type="match status" value="1"/>
</dbReference>
<dbReference type="InterPro" id="IPR029063">
    <property type="entry name" value="SAM-dependent_MTases_sf"/>
</dbReference>
<reference evidence="2 3" key="1">
    <citation type="submission" date="2019-03" db="EMBL/GenBank/DDBJ databases">
        <title>Draft genome sequences of novel Actinobacteria.</title>
        <authorList>
            <person name="Sahin N."/>
            <person name="Ay H."/>
            <person name="Saygin H."/>
        </authorList>
    </citation>
    <scope>NUCLEOTIDE SEQUENCE [LARGE SCALE GENOMIC DNA]</scope>
    <source>
        <strain evidence="2 3">DSM 41900</strain>
    </source>
</reference>
<organism evidence="2 3">
    <name type="scientific">Streptomyces hainanensis</name>
    <dbReference type="NCBI Taxonomy" id="402648"/>
    <lineage>
        <taxon>Bacteria</taxon>
        <taxon>Bacillati</taxon>
        <taxon>Actinomycetota</taxon>
        <taxon>Actinomycetes</taxon>
        <taxon>Kitasatosporales</taxon>
        <taxon>Streptomycetaceae</taxon>
        <taxon>Streptomyces</taxon>
    </lineage>
</organism>
<dbReference type="PANTHER" id="PTHR43591">
    <property type="entry name" value="METHYLTRANSFERASE"/>
    <property type="match status" value="1"/>
</dbReference>
<evidence type="ECO:0000313" key="2">
    <source>
        <dbReference type="EMBL" id="TDC72981.1"/>
    </source>
</evidence>
<dbReference type="Proteomes" id="UP000295345">
    <property type="component" value="Unassembled WGS sequence"/>
</dbReference>
<sequence length="262" mass="28726">MTDHRDHLEHVARNRHYWDEVAAGHHGPLARAQWALTEPRWGLWATPESEARLLPPDLPGARVVELGCGTAYVSAWLARAGARPVGIDVSASQLATARAMQAEFGLDFPLVLGSAEDVPYPDDSFDLAISEFGASLWCDPDRWIPEAARLLRPGGRLVFSRYAPLYALTVSPAGSATTTLHHPHFGGLGRIDRGDRVEFVPSHGETLRTLRASGFVVEDLIEIRAPAPAHREFDEVSSEWAHRWPSEEIWKATLGPAPVSAA</sequence>
<dbReference type="GO" id="GO:0032259">
    <property type="term" value="P:methylation"/>
    <property type="evidence" value="ECO:0007669"/>
    <property type="project" value="UniProtKB-KW"/>
</dbReference>
<name>A0A4R4T772_9ACTN</name>
<feature type="domain" description="Methyltransferase type 11" evidence="1">
    <location>
        <begin position="65"/>
        <end position="159"/>
    </location>
</feature>
<dbReference type="Gene3D" id="3.40.50.150">
    <property type="entry name" value="Vaccinia Virus protein VP39"/>
    <property type="match status" value="1"/>
</dbReference>